<dbReference type="AlphaFoldDB" id="A0A2U2C135"/>
<protein>
    <submittedName>
        <fullName evidence="1">Uncharacterized protein</fullName>
    </submittedName>
</protein>
<dbReference type="RefSeq" id="WP_109158437.1">
    <property type="nucleotide sequence ID" value="NZ_QEYI01000003.1"/>
</dbReference>
<organism evidence="1 2">
    <name type="scientific">Aliarcobacter skirrowii</name>
    <dbReference type="NCBI Taxonomy" id="28200"/>
    <lineage>
        <taxon>Bacteria</taxon>
        <taxon>Pseudomonadati</taxon>
        <taxon>Campylobacterota</taxon>
        <taxon>Epsilonproteobacteria</taxon>
        <taxon>Campylobacterales</taxon>
        <taxon>Arcobacteraceae</taxon>
        <taxon>Aliarcobacter</taxon>
    </lineage>
</organism>
<evidence type="ECO:0000313" key="2">
    <source>
        <dbReference type="Proteomes" id="UP000245014"/>
    </source>
</evidence>
<accession>A0A2U2C135</accession>
<reference evidence="1 2" key="1">
    <citation type="submission" date="2018-05" db="EMBL/GenBank/DDBJ databases">
        <title>Antimicrobial susceptibility testing and genomic analysis of Arcobacter skirrowii strains and one Arcobacter butzleri isolated from German poultry farms.</title>
        <authorList>
            <person name="Haenel I."/>
            <person name="Hotzel H."/>
            <person name="Tomaso H."/>
            <person name="Busch A."/>
        </authorList>
    </citation>
    <scope>NUCLEOTIDE SEQUENCE [LARGE SCALE GENOMIC DNA]</scope>
    <source>
        <strain evidence="2">v</strain>
    </source>
</reference>
<proteinExistence type="predicted"/>
<comment type="caution">
    <text evidence="1">The sequence shown here is derived from an EMBL/GenBank/DDBJ whole genome shotgun (WGS) entry which is preliminary data.</text>
</comment>
<gene>
    <name evidence="1" type="ORF">DF188_05855</name>
</gene>
<dbReference type="EMBL" id="QEYI01000003">
    <property type="protein sequence ID" value="PWE21737.1"/>
    <property type="molecule type" value="Genomic_DNA"/>
</dbReference>
<dbReference type="Proteomes" id="UP000245014">
    <property type="component" value="Unassembled WGS sequence"/>
</dbReference>
<sequence>MEIESISKELYKNLGGTLPKDRDIFFDTDCLALLESKWELSKKVVISSYINFHFVKDENKILKPLHNAHKRGDSGSDWKKAYQAVKHDRANNLEKANLKHLIRAMAALFILNLYYKDEVYTFDNNQKNIPSNMGSDIFDIKIHKYSGYDGKNNYLKKADFQECVYLTKRTDDSQNLWIEATENQI</sequence>
<evidence type="ECO:0000313" key="1">
    <source>
        <dbReference type="EMBL" id="PWE21737.1"/>
    </source>
</evidence>
<name>A0A2U2C135_9BACT</name>